<dbReference type="InterPro" id="IPR000792">
    <property type="entry name" value="Tscrpt_reg_LuxR_C"/>
</dbReference>
<proteinExistence type="predicted"/>
<comment type="caution">
    <text evidence="4">The sequence shown here is derived from an EMBL/GenBank/DDBJ whole genome shotgun (WGS) entry which is preliminary data.</text>
</comment>
<dbReference type="PROSITE" id="PS50043">
    <property type="entry name" value="HTH_LUXR_2"/>
    <property type="match status" value="1"/>
</dbReference>
<dbReference type="CDD" id="cd06170">
    <property type="entry name" value="LuxR_C_like"/>
    <property type="match status" value="1"/>
</dbReference>
<feature type="domain" description="HTH luxR-type" evidence="3">
    <location>
        <begin position="857"/>
        <end position="922"/>
    </location>
</feature>
<keyword evidence="1" id="KW-0238">DNA-binding</keyword>
<dbReference type="SMART" id="SM00421">
    <property type="entry name" value="HTH_LUXR"/>
    <property type="match status" value="1"/>
</dbReference>
<dbReference type="PANTHER" id="PTHR43214:SF43">
    <property type="entry name" value="TWO-COMPONENT RESPONSE REGULATOR"/>
    <property type="match status" value="1"/>
</dbReference>
<dbReference type="RefSeq" id="WP_386050862.1">
    <property type="nucleotide sequence ID" value="NZ_JBHTKH010000001.1"/>
</dbReference>
<dbReference type="Gene3D" id="1.10.10.10">
    <property type="entry name" value="Winged helix-like DNA-binding domain superfamily/Winged helix DNA-binding domain"/>
    <property type="match status" value="1"/>
</dbReference>
<evidence type="ECO:0000256" key="1">
    <source>
        <dbReference type="ARBA" id="ARBA00023125"/>
    </source>
</evidence>
<organism evidence="4 5">
    <name type="scientific">Terrabacter terrigena</name>
    <dbReference type="NCBI Taxonomy" id="574718"/>
    <lineage>
        <taxon>Bacteria</taxon>
        <taxon>Bacillati</taxon>
        <taxon>Actinomycetota</taxon>
        <taxon>Actinomycetes</taxon>
        <taxon>Micrococcales</taxon>
        <taxon>Intrasporangiaceae</taxon>
        <taxon>Terrabacter</taxon>
    </lineage>
</organism>
<sequence>MTPTKLLPTRRREVDALVERVGAPAPATSTLVVVTAPAGGGLTTFLRAFTDECGEDSRVPASRVQRLLGLPWERAQPGAALRSLLPARDRSESVFSPLSAAEDMLAEVTVGAEGWDLVVVLEDAHHTDTSSVQSLVSLTRRPGAARVLVVLGWCDENVGVPARGDDTAYGLGDGLLHDMVLAAADHVVRLAPLAFDDVTPLAERRGLNLPALQVERLLRHCGGRVRNVVEMLDVVAPRDWEAPLLVLPAPPTAARAVRAAVTSLGDDARRLVQSVAVLELGDRQAHGVEVSQAAEVAAVGAATLAVRECVREGLLRQLDELGCSVRLEDPVSRRAVLDAIEPGDRAALHLRAAAVVPDPAVALRHTWFADPRPDAALATRLEVEATRKATDGAWAAAADLLLVAARASADRDLSGARLVAAVDALVGAGDVPRAARFLAEVETLRETPQRDAALGYLAVVRGRPAEAEHKLRRAWDLVNERRDPTTAAVVAQRHVLHALARCRALDVVEWADRAAAVAPGTPAAMEAAAIRGLGVAAGGDVATALAEYEYLLARLPEGLVAQRVVMASGWLHLVADDPDSAVEELERAAASDPGGGSLRISLWAWAWLARAQFATGDWTAAVATASNGADLARRSGTQLLVPLMEWTRTQVYALRGDWAAAEHSACAGEAGTRGYAVMRVPAALGCAALSEARADYAGVVRALTPLTQPWARGWIDAPGFWPWADVHANALVLVGRSEDADAFLRLHEERAAAAAHDSASARLACARGRWHGSRGDLDAARECFERALALLAPLPLAYDRARVHFSYGQTLRRAGRRAEADVVLATAREEYLALGAATYVARCDRELAAGGVHVVRQHREHDELTTQEEVVASLVASGRTNKEVAAELFLSAKTVQYHLTRIYAKLGVRSRSELAALRSQPAPQTEAREPGPST</sequence>
<dbReference type="InterPro" id="IPR011990">
    <property type="entry name" value="TPR-like_helical_dom_sf"/>
</dbReference>
<accession>A0ABW3MRV4</accession>
<name>A0ABW3MRV4_9MICO</name>
<dbReference type="InterPro" id="IPR016032">
    <property type="entry name" value="Sig_transdc_resp-reg_C-effctor"/>
</dbReference>
<protein>
    <submittedName>
        <fullName evidence="4">LuxR C-terminal-related transcriptional regulator</fullName>
    </submittedName>
</protein>
<dbReference type="Gene3D" id="1.25.40.10">
    <property type="entry name" value="Tetratricopeptide repeat domain"/>
    <property type="match status" value="2"/>
</dbReference>
<dbReference type="InterPro" id="IPR039420">
    <property type="entry name" value="WalR-like"/>
</dbReference>
<gene>
    <name evidence="4" type="ORF">ACFQ2V_03820</name>
</gene>
<dbReference type="SUPFAM" id="SSF48452">
    <property type="entry name" value="TPR-like"/>
    <property type="match status" value="1"/>
</dbReference>
<evidence type="ECO:0000256" key="2">
    <source>
        <dbReference type="SAM" id="MobiDB-lite"/>
    </source>
</evidence>
<evidence type="ECO:0000313" key="5">
    <source>
        <dbReference type="Proteomes" id="UP001597046"/>
    </source>
</evidence>
<dbReference type="PANTHER" id="PTHR43214">
    <property type="entry name" value="TWO-COMPONENT RESPONSE REGULATOR"/>
    <property type="match status" value="1"/>
</dbReference>
<keyword evidence="5" id="KW-1185">Reference proteome</keyword>
<dbReference type="InterPro" id="IPR036388">
    <property type="entry name" value="WH-like_DNA-bd_sf"/>
</dbReference>
<evidence type="ECO:0000313" key="4">
    <source>
        <dbReference type="EMBL" id="MFD1053423.1"/>
    </source>
</evidence>
<feature type="region of interest" description="Disordered" evidence="2">
    <location>
        <begin position="914"/>
        <end position="934"/>
    </location>
</feature>
<dbReference type="SUPFAM" id="SSF46894">
    <property type="entry name" value="C-terminal effector domain of the bipartite response regulators"/>
    <property type="match status" value="1"/>
</dbReference>
<reference evidence="5" key="1">
    <citation type="journal article" date="2019" name="Int. J. Syst. Evol. Microbiol.">
        <title>The Global Catalogue of Microorganisms (GCM) 10K type strain sequencing project: providing services to taxonomists for standard genome sequencing and annotation.</title>
        <authorList>
            <consortium name="The Broad Institute Genomics Platform"/>
            <consortium name="The Broad Institute Genome Sequencing Center for Infectious Disease"/>
            <person name="Wu L."/>
            <person name="Ma J."/>
        </authorList>
    </citation>
    <scope>NUCLEOTIDE SEQUENCE [LARGE SCALE GENOMIC DNA]</scope>
    <source>
        <strain evidence="5">CCUG 57508</strain>
    </source>
</reference>
<dbReference type="PROSITE" id="PS00622">
    <property type="entry name" value="HTH_LUXR_1"/>
    <property type="match status" value="1"/>
</dbReference>
<dbReference type="Pfam" id="PF00196">
    <property type="entry name" value="GerE"/>
    <property type="match status" value="1"/>
</dbReference>
<dbReference type="EMBL" id="JBHTKH010000001">
    <property type="protein sequence ID" value="MFD1053423.1"/>
    <property type="molecule type" value="Genomic_DNA"/>
</dbReference>
<evidence type="ECO:0000259" key="3">
    <source>
        <dbReference type="PROSITE" id="PS50043"/>
    </source>
</evidence>
<dbReference type="Proteomes" id="UP001597046">
    <property type="component" value="Unassembled WGS sequence"/>
</dbReference>
<dbReference type="PRINTS" id="PR00038">
    <property type="entry name" value="HTHLUXR"/>
</dbReference>